<comment type="caution">
    <text evidence="1">The sequence shown here is derived from an EMBL/GenBank/DDBJ whole genome shotgun (WGS) entry which is preliminary data.</text>
</comment>
<gene>
    <name evidence="1" type="ORF">FHR92_003937</name>
</gene>
<dbReference type="EMBL" id="JACJIP010000031">
    <property type="protein sequence ID" value="MBA9087452.1"/>
    <property type="molecule type" value="Genomic_DNA"/>
</dbReference>
<organism evidence="1 2">
    <name type="scientific">Fontibacillus solani</name>
    <dbReference type="NCBI Taxonomy" id="1572857"/>
    <lineage>
        <taxon>Bacteria</taxon>
        <taxon>Bacillati</taxon>
        <taxon>Bacillota</taxon>
        <taxon>Bacilli</taxon>
        <taxon>Bacillales</taxon>
        <taxon>Paenibacillaceae</taxon>
        <taxon>Fontibacillus</taxon>
    </lineage>
</organism>
<evidence type="ECO:0000313" key="2">
    <source>
        <dbReference type="Proteomes" id="UP000567067"/>
    </source>
</evidence>
<protein>
    <submittedName>
        <fullName evidence="1">Uncharacterized protein</fullName>
    </submittedName>
</protein>
<sequence length="69" mass="8149">MIFTRFSLWLQYLSKRLSSIVLTLESVVKFKKRFDRKYSVRKSIQTEFAGDGILFQTDAIAYKKGHINE</sequence>
<keyword evidence="2" id="KW-1185">Reference proteome</keyword>
<evidence type="ECO:0000313" key="1">
    <source>
        <dbReference type="EMBL" id="MBA9087452.1"/>
    </source>
</evidence>
<dbReference type="AlphaFoldDB" id="A0A7W3XT70"/>
<reference evidence="1 2" key="1">
    <citation type="submission" date="2020-08" db="EMBL/GenBank/DDBJ databases">
        <title>Genomic Encyclopedia of Type Strains, Phase III (KMG-III): the genomes of soil and plant-associated and newly described type strains.</title>
        <authorList>
            <person name="Whitman W."/>
        </authorList>
    </citation>
    <scope>NUCLEOTIDE SEQUENCE [LARGE SCALE GENOMIC DNA]</scope>
    <source>
        <strain evidence="1 2">CECT 8693</strain>
    </source>
</reference>
<dbReference type="Proteomes" id="UP000567067">
    <property type="component" value="Unassembled WGS sequence"/>
</dbReference>
<accession>A0A7W3XT70</accession>
<name>A0A7W3XT70_9BACL</name>
<proteinExistence type="predicted"/>